<proteinExistence type="predicted"/>
<evidence type="ECO:0000313" key="2">
    <source>
        <dbReference type="Proteomes" id="UP001066276"/>
    </source>
</evidence>
<comment type="caution">
    <text evidence="1">The sequence shown here is derived from an EMBL/GenBank/DDBJ whole genome shotgun (WGS) entry which is preliminary data.</text>
</comment>
<protein>
    <submittedName>
        <fullName evidence="1">Uncharacterized protein</fullName>
    </submittedName>
</protein>
<sequence length="68" mass="7476">MVREHDVCSELCVPSPKVPTHIRVTSQGYLSSASQVWSGSRIAVTSRSATAVRTSQPWKSHILPQRTS</sequence>
<name>A0AAV7TA23_PLEWA</name>
<accession>A0AAV7TA23</accession>
<dbReference type="EMBL" id="JANPWB010000007">
    <property type="protein sequence ID" value="KAJ1173174.1"/>
    <property type="molecule type" value="Genomic_DNA"/>
</dbReference>
<keyword evidence="2" id="KW-1185">Reference proteome</keyword>
<dbReference type="AlphaFoldDB" id="A0AAV7TA23"/>
<organism evidence="1 2">
    <name type="scientific">Pleurodeles waltl</name>
    <name type="common">Iberian ribbed newt</name>
    <dbReference type="NCBI Taxonomy" id="8319"/>
    <lineage>
        <taxon>Eukaryota</taxon>
        <taxon>Metazoa</taxon>
        <taxon>Chordata</taxon>
        <taxon>Craniata</taxon>
        <taxon>Vertebrata</taxon>
        <taxon>Euteleostomi</taxon>
        <taxon>Amphibia</taxon>
        <taxon>Batrachia</taxon>
        <taxon>Caudata</taxon>
        <taxon>Salamandroidea</taxon>
        <taxon>Salamandridae</taxon>
        <taxon>Pleurodelinae</taxon>
        <taxon>Pleurodeles</taxon>
    </lineage>
</organism>
<gene>
    <name evidence="1" type="ORF">NDU88_005015</name>
</gene>
<dbReference type="Proteomes" id="UP001066276">
    <property type="component" value="Chromosome 4_1"/>
</dbReference>
<evidence type="ECO:0000313" key="1">
    <source>
        <dbReference type="EMBL" id="KAJ1173174.1"/>
    </source>
</evidence>
<reference evidence="1" key="1">
    <citation type="journal article" date="2022" name="bioRxiv">
        <title>Sequencing and chromosome-scale assembly of the giantPleurodeles waltlgenome.</title>
        <authorList>
            <person name="Brown T."/>
            <person name="Elewa A."/>
            <person name="Iarovenko S."/>
            <person name="Subramanian E."/>
            <person name="Araus A.J."/>
            <person name="Petzold A."/>
            <person name="Susuki M."/>
            <person name="Suzuki K.-i.T."/>
            <person name="Hayashi T."/>
            <person name="Toyoda A."/>
            <person name="Oliveira C."/>
            <person name="Osipova E."/>
            <person name="Leigh N.D."/>
            <person name="Simon A."/>
            <person name="Yun M.H."/>
        </authorList>
    </citation>
    <scope>NUCLEOTIDE SEQUENCE</scope>
    <source>
        <strain evidence="1">20211129_DDA</strain>
        <tissue evidence="1">Liver</tissue>
    </source>
</reference>